<dbReference type="PANTHER" id="PTHR38887:SF1">
    <property type="entry name" value="RAS MODIFICATION PROTEIN ERF4"/>
    <property type="match status" value="1"/>
</dbReference>
<protein>
    <submittedName>
        <fullName evidence="2">FAD binding domain protein</fullName>
    </submittedName>
</protein>
<keyword evidence="3" id="KW-1185">Reference proteome</keyword>
<feature type="region of interest" description="Disordered" evidence="1">
    <location>
        <begin position="435"/>
        <end position="658"/>
    </location>
</feature>
<feature type="compositionally biased region" description="Basic and acidic residues" evidence="1">
    <location>
        <begin position="1"/>
        <end position="12"/>
    </location>
</feature>
<gene>
    <name evidence="2" type="ORF">CMUS01_13470</name>
</gene>
<comment type="caution">
    <text evidence="2">The sequence shown here is derived from an EMBL/GenBank/DDBJ whole genome shotgun (WGS) entry which is preliminary data.</text>
</comment>
<sequence length="683" mass="75945">MADDKAVHHDEAPSNSSSALLQGLARERDKSFVRTRRPIQKKDDIVEDVVRAAAAGFGFISEAVHHHREKKTKAANASAQHPSQSLETRKPDSQQLNEAIWNIDDAEKEATTDQKKPPKQSKDPVELAKAFLQRHPRQTELNSKSQGMLSLPVVLPQRRPEQRSRGFVRAYAPVLADAGVDQRAFLDFVDTFNKSLEPNPWINALNLAGLADLPLPEPATLLFGIAVDLAVKAALEANSRVRSRNFLDHVNAEFFLPRGLVCLVATWKPDSSDEEVTVGFDGKVTTLSTHATDFRKSLKSIIAQQTSTDEELLTLQKRMQDKMRSSQGMVGWSDPAPLSFPTIEELAASEAGYGNGKKKGAMDRADRWIEEYTDKRAQIKWKDSNPDHSVANSLPRAEFRSRYADPNHPAASGDVVALVTGGRWQYQLKKKEAKEAEKEAKREAEKKAADLSKTEPAELAATELRPRDLVELPAESSKAEGTTLDKPLQEGTSEGIIVLGGSANPDPEPIGSSLKTSTKESTTTTDSSNTSDAGSKDSGQVETMKATTTAEVDQILSKEDKTDKELKAEEKTAKKKRTKEEEEEKRQAKKIEAQEKKAKEKGAKELKVKEKEAQDQEAKERKAREKDEKESQKRERKAREKEEKERKAREKKAAPSPENIVKGLFQKVRIIPSLENDRLLTSF</sequence>
<dbReference type="PANTHER" id="PTHR38887">
    <property type="entry name" value="CHROMOSOME 21, WHOLE GENOME SHOTGUN SEQUENCE"/>
    <property type="match status" value="1"/>
</dbReference>
<evidence type="ECO:0000313" key="3">
    <source>
        <dbReference type="Proteomes" id="UP000639643"/>
    </source>
</evidence>
<proteinExistence type="predicted"/>
<feature type="compositionally biased region" description="Polar residues" evidence="1">
    <location>
        <begin position="75"/>
        <end position="86"/>
    </location>
</feature>
<name>A0A8H6JD20_9PEZI</name>
<dbReference type="InterPro" id="IPR053221">
    <property type="entry name" value="Burnettramic_acid_biosynth"/>
</dbReference>
<feature type="region of interest" description="Disordered" evidence="1">
    <location>
        <begin position="1"/>
        <end position="41"/>
    </location>
</feature>
<feature type="compositionally biased region" description="Basic and acidic residues" evidence="1">
    <location>
        <begin position="556"/>
        <end position="653"/>
    </location>
</feature>
<evidence type="ECO:0000256" key="1">
    <source>
        <dbReference type="SAM" id="MobiDB-lite"/>
    </source>
</evidence>
<dbReference type="AlphaFoldDB" id="A0A8H6JD20"/>
<organism evidence="2 3">
    <name type="scientific">Colletotrichum musicola</name>
    <dbReference type="NCBI Taxonomy" id="2175873"/>
    <lineage>
        <taxon>Eukaryota</taxon>
        <taxon>Fungi</taxon>
        <taxon>Dikarya</taxon>
        <taxon>Ascomycota</taxon>
        <taxon>Pezizomycotina</taxon>
        <taxon>Sordariomycetes</taxon>
        <taxon>Hypocreomycetidae</taxon>
        <taxon>Glomerellales</taxon>
        <taxon>Glomerellaceae</taxon>
        <taxon>Colletotrichum</taxon>
        <taxon>Colletotrichum orchidearum species complex</taxon>
    </lineage>
</organism>
<feature type="compositionally biased region" description="Low complexity" evidence="1">
    <location>
        <begin position="512"/>
        <end position="531"/>
    </location>
</feature>
<reference evidence="2" key="1">
    <citation type="journal article" date="2020" name="Phytopathology">
        <title>Genome Sequence Resources of Colletotrichum truncatum, C. plurivorum, C. musicola, and C. sojae: Four Species Pathogenic to Soybean (Glycine max).</title>
        <authorList>
            <person name="Rogerio F."/>
            <person name="Boufleur T.R."/>
            <person name="Ciampi-Guillardi M."/>
            <person name="Sukno S.A."/>
            <person name="Thon M.R."/>
            <person name="Massola Junior N.S."/>
            <person name="Baroncelli R."/>
        </authorList>
    </citation>
    <scope>NUCLEOTIDE SEQUENCE</scope>
    <source>
        <strain evidence="2">LFN0074</strain>
    </source>
</reference>
<accession>A0A8H6JD20</accession>
<feature type="region of interest" description="Disordered" evidence="1">
    <location>
        <begin position="68"/>
        <end position="94"/>
    </location>
</feature>
<evidence type="ECO:0000313" key="2">
    <source>
        <dbReference type="EMBL" id="KAF6810446.1"/>
    </source>
</evidence>
<dbReference type="OrthoDB" id="3433125at2759"/>
<dbReference type="EMBL" id="WIGM01000853">
    <property type="protein sequence ID" value="KAF6810446.1"/>
    <property type="molecule type" value="Genomic_DNA"/>
</dbReference>
<dbReference type="Proteomes" id="UP000639643">
    <property type="component" value="Unassembled WGS sequence"/>
</dbReference>
<feature type="compositionally biased region" description="Basic and acidic residues" evidence="1">
    <location>
        <begin position="435"/>
        <end position="456"/>
    </location>
</feature>
<feature type="compositionally biased region" description="Polar residues" evidence="1">
    <location>
        <begin position="537"/>
        <end position="551"/>
    </location>
</feature>